<evidence type="ECO:0000256" key="4">
    <source>
        <dbReference type="PROSITE-ProRule" id="PRU01161"/>
    </source>
</evidence>
<keyword evidence="3 4" id="KW-0443">Lipid metabolism</keyword>
<feature type="short sequence motif" description="DGA/G" evidence="4">
    <location>
        <begin position="351"/>
        <end position="353"/>
    </location>
</feature>
<sequence length="496" mass="54873">MTGGLMDRPIRRGLVIAGGGAKGAYSFGALKALHESDIKFEAVSATSAGALNAAIWATGQIEAGEILWRRVSPHNTYQFHGPLRLLPRTLAQLFLQAVILFNLGAHRILLGRFRTEYQQLAEYAAIFLAWAVATSVFVLNGGLIVWDDRLVRMPMSYGILALAAVFFLIGYVTKEYYFFAEKLAYGVVLSVLLLRLIVVSVSVFRAIDNGYVRGAAYVVFSVLVIALGVVLSAFLKLVLRILTRITTFSSAPLRSTIGEFLRDSTLTMPCFAAVAWNKLVYDPDRPVWRYHPKGNTIAGWWAPEAQPIWVPEYIRVDEVPPEARIDVLMASAAIPFGVVKAIVVNGKEYVDGGLADNEPITPLLQFGLDEIWLLSLDPNGKSDDERRDECLDLLRRPRLLGFDYSREDYALLRTGQTPYHLNIQSSPPRVIPYDEISAWPKITRLAPSTALGGVFASLHFSPKYAATLIEMGYRDTLIAVASRRAGPIDARSPLMP</sequence>
<organism evidence="7 8">
    <name type="scientific">Paraburkholderia solitsugae</name>
    <dbReference type="NCBI Taxonomy" id="2675748"/>
    <lineage>
        <taxon>Bacteria</taxon>
        <taxon>Pseudomonadati</taxon>
        <taxon>Pseudomonadota</taxon>
        <taxon>Betaproteobacteria</taxon>
        <taxon>Burkholderiales</taxon>
        <taxon>Burkholderiaceae</taxon>
        <taxon>Paraburkholderia</taxon>
    </lineage>
</organism>
<feature type="active site" description="Nucleophile" evidence="4">
    <location>
        <position position="47"/>
    </location>
</feature>
<reference evidence="7 8" key="1">
    <citation type="submission" date="2019-11" db="EMBL/GenBank/DDBJ databases">
        <title>Metabolism of dissolved organic matter in forest soils.</title>
        <authorList>
            <person name="Cyle K.T."/>
            <person name="Wilhelm R.C."/>
            <person name="Martinez C.E."/>
        </authorList>
    </citation>
    <scope>NUCLEOTIDE SEQUENCE [LARGE SCALE GENOMIC DNA]</scope>
    <source>
        <strain evidence="7 8">1N</strain>
    </source>
</reference>
<evidence type="ECO:0000313" key="8">
    <source>
        <dbReference type="Proteomes" id="UP000652198"/>
    </source>
</evidence>
<dbReference type="EMBL" id="WOEY01000105">
    <property type="protein sequence ID" value="NPT44873.1"/>
    <property type="molecule type" value="Genomic_DNA"/>
</dbReference>
<evidence type="ECO:0000259" key="6">
    <source>
        <dbReference type="PROSITE" id="PS51635"/>
    </source>
</evidence>
<proteinExistence type="predicted"/>
<keyword evidence="5" id="KW-0812">Transmembrane</keyword>
<feature type="transmembrane region" description="Helical" evidence="5">
    <location>
        <begin position="152"/>
        <end position="171"/>
    </location>
</feature>
<dbReference type="PROSITE" id="PS51635">
    <property type="entry name" value="PNPLA"/>
    <property type="match status" value="1"/>
</dbReference>
<feature type="active site" description="Proton acceptor" evidence="4">
    <location>
        <position position="351"/>
    </location>
</feature>
<feature type="transmembrane region" description="Helical" evidence="5">
    <location>
        <begin position="216"/>
        <end position="239"/>
    </location>
</feature>
<dbReference type="InterPro" id="IPR002641">
    <property type="entry name" value="PNPLA_dom"/>
</dbReference>
<feature type="domain" description="PNPLA" evidence="6">
    <location>
        <begin position="14"/>
        <end position="364"/>
    </location>
</feature>
<dbReference type="PANTHER" id="PTHR14226">
    <property type="entry name" value="NEUROPATHY TARGET ESTERASE/SWISS CHEESE D.MELANOGASTER"/>
    <property type="match status" value="1"/>
</dbReference>
<gene>
    <name evidence="7" type="ORF">GNZ12_26860</name>
</gene>
<feature type="transmembrane region" description="Helical" evidence="5">
    <location>
        <begin position="122"/>
        <end position="146"/>
    </location>
</feature>
<accession>A0ABX2BY62</accession>
<comment type="caution">
    <text evidence="4">Lacks conserved residue(s) required for the propagation of feature annotation.</text>
</comment>
<feature type="short sequence motif" description="GXGXXG" evidence="4">
    <location>
        <begin position="18"/>
        <end position="23"/>
    </location>
</feature>
<evidence type="ECO:0000256" key="1">
    <source>
        <dbReference type="ARBA" id="ARBA00022801"/>
    </source>
</evidence>
<dbReference type="Gene3D" id="3.40.1090.10">
    <property type="entry name" value="Cytosolic phospholipase A2 catalytic domain"/>
    <property type="match status" value="2"/>
</dbReference>
<evidence type="ECO:0000256" key="2">
    <source>
        <dbReference type="ARBA" id="ARBA00022963"/>
    </source>
</evidence>
<evidence type="ECO:0000256" key="3">
    <source>
        <dbReference type="ARBA" id="ARBA00023098"/>
    </source>
</evidence>
<keyword evidence="2 4" id="KW-0442">Lipid degradation</keyword>
<dbReference type="InterPro" id="IPR016035">
    <property type="entry name" value="Acyl_Trfase/lysoPLipase"/>
</dbReference>
<dbReference type="PANTHER" id="PTHR14226:SF57">
    <property type="entry name" value="BLR7027 PROTEIN"/>
    <property type="match status" value="1"/>
</dbReference>
<keyword evidence="8" id="KW-1185">Reference proteome</keyword>
<comment type="caution">
    <text evidence="7">The sequence shown here is derived from an EMBL/GenBank/DDBJ whole genome shotgun (WGS) entry which is preliminary data.</text>
</comment>
<dbReference type="Pfam" id="PF01734">
    <property type="entry name" value="Patatin"/>
    <property type="match status" value="2"/>
</dbReference>
<dbReference type="Proteomes" id="UP000652198">
    <property type="component" value="Unassembled WGS sequence"/>
</dbReference>
<evidence type="ECO:0000256" key="5">
    <source>
        <dbReference type="SAM" id="Phobius"/>
    </source>
</evidence>
<protein>
    <recommendedName>
        <fullName evidence="6">PNPLA domain-containing protein</fullName>
    </recommendedName>
</protein>
<feature type="transmembrane region" description="Helical" evidence="5">
    <location>
        <begin position="90"/>
        <end position="110"/>
    </location>
</feature>
<keyword evidence="5" id="KW-1133">Transmembrane helix</keyword>
<keyword evidence="5" id="KW-0472">Membrane</keyword>
<keyword evidence="1 4" id="KW-0378">Hydrolase</keyword>
<feature type="transmembrane region" description="Helical" evidence="5">
    <location>
        <begin position="183"/>
        <end position="204"/>
    </location>
</feature>
<dbReference type="InterPro" id="IPR050301">
    <property type="entry name" value="NTE"/>
</dbReference>
<dbReference type="SUPFAM" id="SSF52151">
    <property type="entry name" value="FabD/lysophospholipase-like"/>
    <property type="match status" value="1"/>
</dbReference>
<name>A0ABX2BY62_9BURK</name>
<evidence type="ECO:0000313" key="7">
    <source>
        <dbReference type="EMBL" id="NPT44873.1"/>
    </source>
</evidence>